<organism evidence="2 3">
    <name type="scientific">Brassicogethes aeneus</name>
    <name type="common">Rape pollen beetle</name>
    <name type="synonym">Meligethes aeneus</name>
    <dbReference type="NCBI Taxonomy" id="1431903"/>
    <lineage>
        <taxon>Eukaryota</taxon>
        <taxon>Metazoa</taxon>
        <taxon>Ecdysozoa</taxon>
        <taxon>Arthropoda</taxon>
        <taxon>Hexapoda</taxon>
        <taxon>Insecta</taxon>
        <taxon>Pterygota</taxon>
        <taxon>Neoptera</taxon>
        <taxon>Endopterygota</taxon>
        <taxon>Coleoptera</taxon>
        <taxon>Polyphaga</taxon>
        <taxon>Cucujiformia</taxon>
        <taxon>Nitidulidae</taxon>
        <taxon>Meligethinae</taxon>
        <taxon>Brassicogethes</taxon>
    </lineage>
</organism>
<feature type="region of interest" description="Disordered" evidence="1">
    <location>
        <begin position="112"/>
        <end position="142"/>
    </location>
</feature>
<sequence length="142" mass="16055">METQLGYFLSAEINGIAGIDEDLIQRFAIILYDYSLITKSILNILKNIACQRPEDLSNCTIVIGEAILPIGELSEEAQEAKDKDIRKYRDAFTTKVNLKRLSSDIRPFILIHENDDGNDDENDDENGDKNDDESEDDEEVKG</sequence>
<reference evidence="2" key="1">
    <citation type="submission" date="2021-12" db="EMBL/GenBank/DDBJ databases">
        <authorList>
            <person name="King R."/>
        </authorList>
    </citation>
    <scope>NUCLEOTIDE SEQUENCE</scope>
</reference>
<proteinExistence type="predicted"/>
<protein>
    <submittedName>
        <fullName evidence="2">Uncharacterized protein</fullName>
    </submittedName>
</protein>
<feature type="compositionally biased region" description="Acidic residues" evidence="1">
    <location>
        <begin position="116"/>
        <end position="142"/>
    </location>
</feature>
<dbReference type="AlphaFoldDB" id="A0A9P0B4H8"/>
<evidence type="ECO:0000313" key="3">
    <source>
        <dbReference type="Proteomes" id="UP001154078"/>
    </source>
</evidence>
<accession>A0A9P0B4H8</accession>
<dbReference type="Proteomes" id="UP001154078">
    <property type="component" value="Chromosome 4"/>
</dbReference>
<keyword evidence="3" id="KW-1185">Reference proteome</keyword>
<dbReference type="EMBL" id="OV121135">
    <property type="protein sequence ID" value="CAH0555058.1"/>
    <property type="molecule type" value="Genomic_DNA"/>
</dbReference>
<evidence type="ECO:0000313" key="2">
    <source>
        <dbReference type="EMBL" id="CAH0555058.1"/>
    </source>
</evidence>
<name>A0A9P0B4H8_BRAAE</name>
<gene>
    <name evidence="2" type="ORF">MELIAE_LOCUS6494</name>
</gene>
<evidence type="ECO:0000256" key="1">
    <source>
        <dbReference type="SAM" id="MobiDB-lite"/>
    </source>
</evidence>